<dbReference type="STRING" id="54005.HMPREF3229_00737"/>
<feature type="coiled-coil region" evidence="1">
    <location>
        <begin position="62"/>
        <end position="89"/>
    </location>
</feature>
<dbReference type="InterPro" id="IPR015867">
    <property type="entry name" value="N-reg_PII/ATP_PRibTrfase_C"/>
</dbReference>
<evidence type="ECO:0000256" key="1">
    <source>
        <dbReference type="SAM" id="Coils"/>
    </source>
</evidence>
<dbReference type="EMBL" id="UATM01000032">
    <property type="protein sequence ID" value="SPY46988.1"/>
    <property type="molecule type" value="Genomic_DNA"/>
</dbReference>
<protein>
    <submittedName>
        <fullName evidence="2">Uncharacterized protein conserved in bacteria</fullName>
    </submittedName>
</protein>
<sequence>MKHVKIEVFIPREDSIKLIDKINEKGFLKEENYDYCYAETYVKGHFRPIEGANPYIGSLNKVEEVEESKLEFRIRREDLEEAMKIIRENHPYEVPVINIIELIDLNLEI</sequence>
<dbReference type="RefSeq" id="WP_070701491.1">
    <property type="nucleotide sequence ID" value="NZ_CP068103.1"/>
</dbReference>
<gene>
    <name evidence="2" type="ORF">NCTC13076_00883</name>
</gene>
<keyword evidence="1" id="KW-0175">Coiled coil</keyword>
<dbReference type="InterPro" id="IPR004323">
    <property type="entry name" value="Ion_tolerance_CutA"/>
</dbReference>
<dbReference type="SUPFAM" id="SSF102705">
    <property type="entry name" value="NIF3 (NGG1p interacting factor 3)-like"/>
    <property type="match status" value="1"/>
</dbReference>
<proteinExistence type="predicted"/>
<dbReference type="Gene3D" id="3.30.70.120">
    <property type="match status" value="1"/>
</dbReference>
<dbReference type="GeneID" id="83862389"/>
<dbReference type="InterPro" id="IPR036069">
    <property type="entry name" value="DUF34/NIF3_sf"/>
</dbReference>
<dbReference type="AlphaFoldDB" id="A0A2X1XTG6"/>
<evidence type="ECO:0000313" key="3">
    <source>
        <dbReference type="Proteomes" id="UP000250070"/>
    </source>
</evidence>
<dbReference type="PANTHER" id="PTHR41774:SF1">
    <property type="entry name" value="NGG1P INTERACTING FACTOR NIF3"/>
    <property type="match status" value="1"/>
</dbReference>
<dbReference type="OrthoDB" id="1690807at2"/>
<dbReference type="GO" id="GO:0010038">
    <property type="term" value="P:response to metal ion"/>
    <property type="evidence" value="ECO:0007669"/>
    <property type="project" value="InterPro"/>
</dbReference>
<dbReference type="Pfam" id="PF03091">
    <property type="entry name" value="CutA1"/>
    <property type="match status" value="1"/>
</dbReference>
<reference evidence="2 3" key="1">
    <citation type="submission" date="2018-06" db="EMBL/GenBank/DDBJ databases">
        <authorList>
            <consortium name="Pathogen Informatics"/>
            <person name="Doyle S."/>
        </authorList>
    </citation>
    <scope>NUCLEOTIDE SEQUENCE [LARGE SCALE GENOMIC DNA]</scope>
    <source>
        <strain evidence="2 3">NCTC13076</strain>
    </source>
</reference>
<name>A0A2X1XTG6_9FIRM</name>
<organism evidence="2 3">
    <name type="scientific">Peptoniphilus harei</name>
    <dbReference type="NCBI Taxonomy" id="54005"/>
    <lineage>
        <taxon>Bacteria</taxon>
        <taxon>Bacillati</taxon>
        <taxon>Bacillota</taxon>
        <taxon>Tissierellia</taxon>
        <taxon>Tissierellales</taxon>
        <taxon>Peptoniphilaceae</taxon>
        <taxon>Peptoniphilus</taxon>
    </lineage>
</organism>
<accession>A0A2X1XTG6</accession>
<dbReference type="PANTHER" id="PTHR41774">
    <property type="match status" value="1"/>
</dbReference>
<evidence type="ECO:0000313" key="2">
    <source>
        <dbReference type="EMBL" id="SPY46988.1"/>
    </source>
</evidence>
<dbReference type="Proteomes" id="UP000250070">
    <property type="component" value="Unassembled WGS sequence"/>
</dbReference>